<reference evidence="2" key="1">
    <citation type="journal article" date="2022" name="Proc. Natl. Acad. Sci. U.S.A.">
        <title>Life cycle and functional genomics of the unicellular red alga Galdieria for elucidating algal and plant evolution and industrial use.</title>
        <authorList>
            <person name="Hirooka S."/>
            <person name="Itabashi T."/>
            <person name="Ichinose T.M."/>
            <person name="Onuma R."/>
            <person name="Fujiwara T."/>
            <person name="Yamashita S."/>
            <person name="Jong L.W."/>
            <person name="Tomita R."/>
            <person name="Iwane A.H."/>
            <person name="Miyagishima S.Y."/>
        </authorList>
    </citation>
    <scope>NUCLEOTIDE SEQUENCE</scope>
    <source>
        <strain evidence="2">NBRC 102759</strain>
    </source>
</reference>
<sequence length="215" mass="25264">MKTMMMQRRGCSCFGWITWETLPCHKMKRLTSCNMNSSYKESVVYSTKDRWKDIRYRQGNWQDWWVIFSALWSEKMNIMGAFTPHYFLFAYQPKDHFQILGFAQMKPLNKCARKLASVYVYTEYRSNGIGSAIINELLEREKTSLVGFNVVVGIYLTCLSRAESFYNKFGFMKIPADDSSIPWSMKLEYYLGCAVIKLIEPNEQVLIMRCLCPKD</sequence>
<dbReference type="AlphaFoldDB" id="A0A9C7PX13"/>
<accession>A0A9C7PX13</accession>
<dbReference type="PROSITE" id="PS51186">
    <property type="entry name" value="GNAT"/>
    <property type="match status" value="1"/>
</dbReference>
<gene>
    <name evidence="2" type="ORF">GpartN1_g3766.t1</name>
</gene>
<dbReference type="Proteomes" id="UP001061958">
    <property type="component" value="Unassembled WGS sequence"/>
</dbReference>
<organism evidence="2 3">
    <name type="scientific">Galdieria partita</name>
    <dbReference type="NCBI Taxonomy" id="83374"/>
    <lineage>
        <taxon>Eukaryota</taxon>
        <taxon>Rhodophyta</taxon>
        <taxon>Bangiophyceae</taxon>
        <taxon>Galdieriales</taxon>
        <taxon>Galdieriaceae</taxon>
        <taxon>Galdieria</taxon>
    </lineage>
</organism>
<evidence type="ECO:0000313" key="3">
    <source>
        <dbReference type="Proteomes" id="UP001061958"/>
    </source>
</evidence>
<dbReference type="EMBL" id="BQMJ01000029">
    <property type="protein sequence ID" value="GJQ11975.1"/>
    <property type="molecule type" value="Genomic_DNA"/>
</dbReference>
<dbReference type="Pfam" id="PF13508">
    <property type="entry name" value="Acetyltransf_7"/>
    <property type="match status" value="1"/>
</dbReference>
<dbReference type="GO" id="GO:0016747">
    <property type="term" value="F:acyltransferase activity, transferring groups other than amino-acyl groups"/>
    <property type="evidence" value="ECO:0007669"/>
    <property type="project" value="InterPro"/>
</dbReference>
<protein>
    <recommendedName>
        <fullName evidence="1">N-acetyltransferase domain-containing protein</fullName>
    </recommendedName>
</protein>
<keyword evidence="3" id="KW-1185">Reference proteome</keyword>
<proteinExistence type="predicted"/>
<dbReference type="OrthoDB" id="41532at2759"/>
<comment type="caution">
    <text evidence="2">The sequence shown here is derived from an EMBL/GenBank/DDBJ whole genome shotgun (WGS) entry which is preliminary data.</text>
</comment>
<dbReference type="InterPro" id="IPR000182">
    <property type="entry name" value="GNAT_dom"/>
</dbReference>
<dbReference type="CDD" id="cd04301">
    <property type="entry name" value="NAT_SF"/>
    <property type="match status" value="1"/>
</dbReference>
<evidence type="ECO:0000313" key="2">
    <source>
        <dbReference type="EMBL" id="GJQ11975.1"/>
    </source>
</evidence>
<evidence type="ECO:0000259" key="1">
    <source>
        <dbReference type="PROSITE" id="PS51186"/>
    </source>
</evidence>
<dbReference type="Gene3D" id="3.40.630.30">
    <property type="match status" value="1"/>
</dbReference>
<reference evidence="2" key="2">
    <citation type="submission" date="2022-01" db="EMBL/GenBank/DDBJ databases">
        <authorList>
            <person name="Hirooka S."/>
            <person name="Miyagishima S.Y."/>
        </authorList>
    </citation>
    <scope>NUCLEOTIDE SEQUENCE</scope>
    <source>
        <strain evidence="2">NBRC 102759</strain>
    </source>
</reference>
<name>A0A9C7PX13_9RHOD</name>
<dbReference type="SUPFAM" id="SSF55729">
    <property type="entry name" value="Acyl-CoA N-acyltransferases (Nat)"/>
    <property type="match status" value="1"/>
</dbReference>
<dbReference type="InterPro" id="IPR016181">
    <property type="entry name" value="Acyl_CoA_acyltransferase"/>
</dbReference>
<feature type="domain" description="N-acetyltransferase" evidence="1">
    <location>
        <begin position="52"/>
        <end position="196"/>
    </location>
</feature>